<sequence length="537" mass="58585">MTTVGELLRERAEGDGDALLIGDDRWTYRQLLEESARRAALFEEMREQGRPPHIGVLLDNVPDYVFWLGAAALSGGVVVGVNATYRGDQLAQLVRHTDCGLIVTSSGHRPLLDGADTGLGADCVLLVDDPEYAARIAGHSPEPPDRRVRDDDLLLLIFTSGSTGLPKAVRCTQGRLARTGAHVAKIAELGAEDTVYSPLPLFHSSSLFTGWSSTLNAGIPFATRPRFSASNTLPDLRRHGATMLTYTGKVLNYILATPERPDDADSRLRLAVGNEASARDIREFARRFGCNVRDSYGSTEGIIIVRRDPTMPEGALGTADPTVKVLDPGTGKECPPARFGPDGRPRNLDEAVGEIVETAPGAGFEGYYKNEEATRSRFRDGAYWSGDLAYRDADGWLYFAGRSNEWLRVDGENFAAAPVEAIIARHPDVRSVAVYAVPDDPVGDRVMVALELRGDAGFEPEAFDAFLAGQPDLGTKWLPAFVRVTAELPKLASMKIDKMRLRREAWRSDGVVWRPAKGQPLRPLSDADRDRLAPLLP</sequence>
<evidence type="ECO:0000259" key="6">
    <source>
        <dbReference type="Pfam" id="PF13193"/>
    </source>
</evidence>
<evidence type="ECO:0000256" key="4">
    <source>
        <dbReference type="ARBA" id="ARBA00022840"/>
    </source>
</evidence>
<comment type="similarity">
    <text evidence="1">Belongs to the ATP-dependent AMP-binding enzyme family.</text>
</comment>
<keyword evidence="8" id="KW-1185">Reference proteome</keyword>
<evidence type="ECO:0000256" key="1">
    <source>
        <dbReference type="ARBA" id="ARBA00006432"/>
    </source>
</evidence>
<feature type="domain" description="AMP-binding enzyme C-terminal" evidence="6">
    <location>
        <begin position="419"/>
        <end position="495"/>
    </location>
</feature>
<dbReference type="Pfam" id="PF13193">
    <property type="entry name" value="AMP-binding_C"/>
    <property type="match status" value="1"/>
</dbReference>
<dbReference type="PANTHER" id="PTHR43107">
    <property type="entry name" value="LONG-CHAIN FATTY ACID TRANSPORT PROTEIN"/>
    <property type="match status" value="1"/>
</dbReference>
<dbReference type="EMBL" id="JBHSON010000030">
    <property type="protein sequence ID" value="MFC5748333.1"/>
    <property type="molecule type" value="Genomic_DNA"/>
</dbReference>
<reference evidence="8" key="1">
    <citation type="journal article" date="2019" name="Int. J. Syst. Evol. Microbiol.">
        <title>The Global Catalogue of Microorganisms (GCM) 10K type strain sequencing project: providing services to taxonomists for standard genome sequencing and annotation.</title>
        <authorList>
            <consortium name="The Broad Institute Genomics Platform"/>
            <consortium name="The Broad Institute Genome Sequencing Center for Infectious Disease"/>
            <person name="Wu L."/>
            <person name="Ma J."/>
        </authorList>
    </citation>
    <scope>NUCLEOTIDE SEQUENCE [LARGE SCALE GENOMIC DNA]</scope>
    <source>
        <strain evidence="8">KCTC 42087</strain>
    </source>
</reference>
<keyword evidence="2" id="KW-0436">Ligase</keyword>
<dbReference type="InterPro" id="IPR000873">
    <property type="entry name" value="AMP-dep_synth/lig_dom"/>
</dbReference>
<dbReference type="RefSeq" id="WP_378283988.1">
    <property type="nucleotide sequence ID" value="NZ_JBHSON010000030.1"/>
</dbReference>
<protein>
    <submittedName>
        <fullName evidence="7">AMP-binding protein</fullName>
    </submittedName>
</protein>
<organism evidence="7 8">
    <name type="scientific">Actinomadura rugatobispora</name>
    <dbReference type="NCBI Taxonomy" id="1994"/>
    <lineage>
        <taxon>Bacteria</taxon>
        <taxon>Bacillati</taxon>
        <taxon>Actinomycetota</taxon>
        <taxon>Actinomycetes</taxon>
        <taxon>Streptosporangiales</taxon>
        <taxon>Thermomonosporaceae</taxon>
        <taxon>Actinomadura</taxon>
    </lineage>
</organism>
<dbReference type="PANTHER" id="PTHR43107:SF15">
    <property type="entry name" value="FATTY ACID TRANSPORT PROTEIN 3, ISOFORM A"/>
    <property type="match status" value="1"/>
</dbReference>
<feature type="domain" description="AMP-dependent synthetase/ligase" evidence="5">
    <location>
        <begin position="11"/>
        <end position="368"/>
    </location>
</feature>
<dbReference type="SUPFAM" id="SSF56801">
    <property type="entry name" value="Acetyl-CoA synthetase-like"/>
    <property type="match status" value="1"/>
</dbReference>
<dbReference type="Pfam" id="PF00501">
    <property type="entry name" value="AMP-binding"/>
    <property type="match status" value="1"/>
</dbReference>
<evidence type="ECO:0000313" key="7">
    <source>
        <dbReference type="EMBL" id="MFC5748333.1"/>
    </source>
</evidence>
<proteinExistence type="inferred from homology"/>
<gene>
    <name evidence="7" type="ORF">ACFPZN_22140</name>
</gene>
<dbReference type="Gene3D" id="3.30.300.30">
    <property type="match status" value="1"/>
</dbReference>
<evidence type="ECO:0000313" key="8">
    <source>
        <dbReference type="Proteomes" id="UP001596074"/>
    </source>
</evidence>
<keyword evidence="4" id="KW-0067">ATP-binding</keyword>
<dbReference type="Gene3D" id="3.40.50.12780">
    <property type="entry name" value="N-terminal domain of ligase-like"/>
    <property type="match status" value="1"/>
</dbReference>
<comment type="caution">
    <text evidence="7">The sequence shown here is derived from an EMBL/GenBank/DDBJ whole genome shotgun (WGS) entry which is preliminary data.</text>
</comment>
<accession>A0ABW1A0L4</accession>
<dbReference type="InterPro" id="IPR045851">
    <property type="entry name" value="AMP-bd_C_sf"/>
</dbReference>
<evidence type="ECO:0000256" key="3">
    <source>
        <dbReference type="ARBA" id="ARBA00022741"/>
    </source>
</evidence>
<evidence type="ECO:0000256" key="2">
    <source>
        <dbReference type="ARBA" id="ARBA00022598"/>
    </source>
</evidence>
<dbReference type="InterPro" id="IPR020845">
    <property type="entry name" value="AMP-binding_CS"/>
</dbReference>
<keyword evidence="3" id="KW-0547">Nucleotide-binding</keyword>
<name>A0ABW1A0L4_9ACTN</name>
<dbReference type="InterPro" id="IPR042099">
    <property type="entry name" value="ANL_N_sf"/>
</dbReference>
<dbReference type="PROSITE" id="PS00455">
    <property type="entry name" value="AMP_BINDING"/>
    <property type="match status" value="1"/>
</dbReference>
<dbReference type="InterPro" id="IPR025110">
    <property type="entry name" value="AMP-bd_C"/>
</dbReference>
<dbReference type="Proteomes" id="UP001596074">
    <property type="component" value="Unassembled WGS sequence"/>
</dbReference>
<evidence type="ECO:0000259" key="5">
    <source>
        <dbReference type="Pfam" id="PF00501"/>
    </source>
</evidence>